<evidence type="ECO:0000313" key="3">
    <source>
        <dbReference type="Proteomes" id="UP000076400"/>
    </source>
</evidence>
<dbReference type="Gene3D" id="3.30.1540.10">
    <property type="entry name" value="formyl-coa transferase, domain 3"/>
    <property type="match status" value="1"/>
</dbReference>
<dbReference type="AlphaFoldDB" id="A0A154WAQ9"/>
<dbReference type="EMBL" id="LPXN01000086">
    <property type="protein sequence ID" value="KZD10583.1"/>
    <property type="molecule type" value="Genomic_DNA"/>
</dbReference>
<organism evidence="2 3">
    <name type="scientific">Oceanibaculum pacificum</name>
    <dbReference type="NCBI Taxonomy" id="580166"/>
    <lineage>
        <taxon>Bacteria</taxon>
        <taxon>Pseudomonadati</taxon>
        <taxon>Pseudomonadota</taxon>
        <taxon>Alphaproteobacteria</taxon>
        <taxon>Rhodospirillales</taxon>
        <taxon>Oceanibaculaceae</taxon>
        <taxon>Oceanibaculum</taxon>
    </lineage>
</organism>
<dbReference type="GO" id="GO:0008410">
    <property type="term" value="F:CoA-transferase activity"/>
    <property type="evidence" value="ECO:0007669"/>
    <property type="project" value="TreeGrafter"/>
</dbReference>
<dbReference type="STRING" id="580166.AUP43_18345"/>
<dbReference type="PANTHER" id="PTHR48207:SF3">
    <property type="entry name" value="SUCCINATE--HYDROXYMETHYLGLUTARATE COA-TRANSFERASE"/>
    <property type="match status" value="1"/>
</dbReference>
<comment type="caution">
    <text evidence="2">The sequence shown here is derived from an EMBL/GenBank/DDBJ whole genome shotgun (WGS) entry which is preliminary data.</text>
</comment>
<dbReference type="RefSeq" id="WP_067553795.1">
    <property type="nucleotide sequence ID" value="NZ_LPXN01000086.1"/>
</dbReference>
<gene>
    <name evidence="2" type="ORF">AUP43_18345</name>
</gene>
<dbReference type="InterPro" id="IPR050483">
    <property type="entry name" value="CoA-transferase_III_domain"/>
</dbReference>
<dbReference type="InterPro" id="IPR003673">
    <property type="entry name" value="CoA-Trfase_fam_III"/>
</dbReference>
<dbReference type="PANTHER" id="PTHR48207">
    <property type="entry name" value="SUCCINATE--HYDROXYMETHYLGLUTARATE COA-TRANSFERASE"/>
    <property type="match status" value="1"/>
</dbReference>
<dbReference type="Pfam" id="PF02515">
    <property type="entry name" value="CoA_transf_3"/>
    <property type="match status" value="1"/>
</dbReference>
<protein>
    <submittedName>
        <fullName evidence="2">Carnitine dehydratase</fullName>
    </submittedName>
</protein>
<evidence type="ECO:0000256" key="1">
    <source>
        <dbReference type="ARBA" id="ARBA00022679"/>
    </source>
</evidence>
<accession>A0A154WAQ9</accession>
<evidence type="ECO:0000313" key="2">
    <source>
        <dbReference type="EMBL" id="KZD10583.1"/>
    </source>
</evidence>
<name>A0A154WAQ9_9PROT</name>
<keyword evidence="3" id="KW-1185">Reference proteome</keyword>
<dbReference type="OrthoDB" id="9781472at2"/>
<reference evidence="2 3" key="1">
    <citation type="submission" date="2015-12" db="EMBL/GenBank/DDBJ databases">
        <title>Genome sequence of Oceanibaculum pacificum MCCC 1A02656.</title>
        <authorList>
            <person name="Lu L."/>
            <person name="Lai Q."/>
            <person name="Shao Z."/>
            <person name="Qian P."/>
        </authorList>
    </citation>
    <scope>NUCLEOTIDE SEQUENCE [LARGE SCALE GENOMIC DNA]</scope>
    <source>
        <strain evidence="2 3">MCCC 1A02656</strain>
    </source>
</reference>
<keyword evidence="1" id="KW-0808">Transferase</keyword>
<dbReference type="InterPro" id="IPR023606">
    <property type="entry name" value="CoA-Trfase_III_dom_1_sf"/>
</dbReference>
<dbReference type="Proteomes" id="UP000076400">
    <property type="component" value="Unassembled WGS sequence"/>
</dbReference>
<sequence length="406" mass="43941">MAETATPAAASKGALAGLKVIDLTRVLGGPYGTQILGDHGAEIVKIEPPQGDEVRDWGPPFLEEDASYFIGVNRNKRSVGLDLSKPEGREVLLRLLDGADVLIENYKPGTMERWGLGYHEVLSKRFPTLIHCRISGFGADGPLGGFPGYDAVIQAMAGMFSINGTPEAGPTRIGIPLVDLGTGLYSALGIMMALFERQSSGQGQYIDMTLYDSAIALLHPQAANYFLSGKTPVLTGNAHPNITPYDKFATKTGEVFLAIGNNRAFERLCTEIGCPALLEDPRFVSNATRNENRAALRVELEVALADVDGVALCTRLLEIGVPAGPVLDVKQVFDAPHTQHRKMDERHGDYRAFGIPVKLSRTPGSVRRLPPKFSQHTQEVLAEAGFSAAEIEALRKADVLVEKRRK</sequence>
<dbReference type="SUPFAM" id="SSF89796">
    <property type="entry name" value="CoA-transferase family III (CaiB/BaiF)"/>
    <property type="match status" value="1"/>
</dbReference>
<dbReference type="Gene3D" id="3.40.50.10540">
    <property type="entry name" value="Crotonobetainyl-coa:carnitine coa-transferase, domain 1"/>
    <property type="match status" value="1"/>
</dbReference>
<dbReference type="InterPro" id="IPR044855">
    <property type="entry name" value="CoA-Trfase_III_dom3_sf"/>
</dbReference>
<proteinExistence type="predicted"/>